<feature type="transmembrane region" description="Helical" evidence="1">
    <location>
        <begin position="46"/>
        <end position="68"/>
    </location>
</feature>
<keyword evidence="1" id="KW-0472">Membrane</keyword>
<evidence type="ECO:0000313" key="3">
    <source>
        <dbReference type="Proteomes" id="UP001148786"/>
    </source>
</evidence>
<comment type="caution">
    <text evidence="2">The sequence shown here is derived from an EMBL/GenBank/DDBJ whole genome shotgun (WGS) entry which is preliminary data.</text>
</comment>
<dbReference type="AlphaFoldDB" id="A0A9W8JS47"/>
<proteinExistence type="predicted"/>
<evidence type="ECO:0000256" key="1">
    <source>
        <dbReference type="SAM" id="Phobius"/>
    </source>
</evidence>
<name>A0A9W8JS47_9AGAR</name>
<dbReference type="Proteomes" id="UP001148786">
    <property type="component" value="Unassembled WGS sequence"/>
</dbReference>
<accession>A0A9W8JS47</accession>
<protein>
    <submittedName>
        <fullName evidence="2">Uncharacterized protein</fullName>
    </submittedName>
</protein>
<keyword evidence="1" id="KW-1133">Transmembrane helix</keyword>
<organism evidence="2 3">
    <name type="scientific">Agrocybe chaxingu</name>
    <dbReference type="NCBI Taxonomy" id="84603"/>
    <lineage>
        <taxon>Eukaryota</taxon>
        <taxon>Fungi</taxon>
        <taxon>Dikarya</taxon>
        <taxon>Basidiomycota</taxon>
        <taxon>Agaricomycotina</taxon>
        <taxon>Agaricomycetes</taxon>
        <taxon>Agaricomycetidae</taxon>
        <taxon>Agaricales</taxon>
        <taxon>Agaricineae</taxon>
        <taxon>Strophariaceae</taxon>
        <taxon>Agrocybe</taxon>
    </lineage>
</organism>
<keyword evidence="3" id="KW-1185">Reference proteome</keyword>
<gene>
    <name evidence="2" type="ORF">NLJ89_g9928</name>
</gene>
<reference evidence="2" key="1">
    <citation type="submission" date="2022-07" db="EMBL/GenBank/DDBJ databases">
        <title>Genome Sequence of Agrocybe chaxingu.</title>
        <authorList>
            <person name="Buettner E."/>
        </authorList>
    </citation>
    <scope>NUCLEOTIDE SEQUENCE</scope>
    <source>
        <strain evidence="2">MP-N11</strain>
    </source>
</reference>
<sequence>MTCVVLPGRLQILVGGVSRVLAANSGSTSTSVVDVLYPLHSMHAQSGNFIIEVVTLFATGIALMTLAVRKPQWECRLQKHPQCYLLVILKVGRLAKFHLSATPSRPEFDGNGNGNGSDTSKGPETSTSFLWFPLDGDEEDNQGSAGIIQAAEWSGEGHLQLVPPAYKVGASEFEFKLLGRVAQYTSEQEVDRRTPKT</sequence>
<evidence type="ECO:0000313" key="2">
    <source>
        <dbReference type="EMBL" id="KAJ3500125.1"/>
    </source>
</evidence>
<keyword evidence="1" id="KW-0812">Transmembrane</keyword>
<dbReference type="EMBL" id="JANKHO010001663">
    <property type="protein sequence ID" value="KAJ3500125.1"/>
    <property type="molecule type" value="Genomic_DNA"/>
</dbReference>